<dbReference type="AlphaFoldDB" id="A0A084SUB0"/>
<organism evidence="2 3">
    <name type="scientific">Archangium violaceum Cb vi76</name>
    <dbReference type="NCBI Taxonomy" id="1406225"/>
    <lineage>
        <taxon>Bacteria</taxon>
        <taxon>Pseudomonadati</taxon>
        <taxon>Myxococcota</taxon>
        <taxon>Myxococcia</taxon>
        <taxon>Myxococcales</taxon>
        <taxon>Cystobacterineae</taxon>
        <taxon>Archangiaceae</taxon>
        <taxon>Archangium</taxon>
    </lineage>
</organism>
<comment type="caution">
    <text evidence="2">The sequence shown here is derived from an EMBL/GenBank/DDBJ whole genome shotgun (WGS) entry which is preliminary data.</text>
</comment>
<evidence type="ECO:0000313" key="3">
    <source>
        <dbReference type="Proteomes" id="UP000028547"/>
    </source>
</evidence>
<dbReference type="Proteomes" id="UP000028547">
    <property type="component" value="Unassembled WGS sequence"/>
</dbReference>
<gene>
    <name evidence="2" type="ORF">Q664_17115</name>
</gene>
<evidence type="ECO:0000313" key="2">
    <source>
        <dbReference type="EMBL" id="KFA92045.1"/>
    </source>
</evidence>
<evidence type="ECO:0000256" key="1">
    <source>
        <dbReference type="SAM" id="MobiDB-lite"/>
    </source>
</evidence>
<proteinExistence type="predicted"/>
<sequence>MANGEPDLWDFTERTMYEITTPSGMAFRGGKLAAQLKLANDICSKVECGGVTFRPGTWSPKGPCYALGGELYMRVQNVSGILVYHAILDATKQTALATTLTTLAALLKSGLVQRIGGALGQRLGGKAVPGYAVASALAVVILLESGRAEAKVGFGGDEPLVALFKSLEHKGTPVPPEVRQMLENEPKLKKALEDAMTSKKGLTRTQRELNDQVLHIIKDNHERFSAEDLTLLLGMTQLAGPALPASDVTVQTLRNVLEAKKAGRSGSGTNVGSGRSGGSSAAAKVDGAPAAKRKVFDALFSRTGKGRPVPTDDEVNLFLSIVPPDLCDEEVAALVAQIQPWVGGSVADVLAGLTTVVAAMRMPRTGAELPRAMADDTSGSVAAPPDSEGASRELLMAALASLVRLGDYSRVDEGTLYFESKRDELETGSTLTRTLLTVLGGKRLAAVVSFKVTGTGDDWVQVMILGSSVWGDADQNSWGTPDGLVSNRPVKLFWYDARKK</sequence>
<feature type="compositionally biased region" description="Gly residues" evidence="1">
    <location>
        <begin position="265"/>
        <end position="277"/>
    </location>
</feature>
<protein>
    <submittedName>
        <fullName evidence="2">Uncharacterized protein</fullName>
    </submittedName>
</protein>
<reference evidence="2 3" key="1">
    <citation type="submission" date="2014-07" db="EMBL/GenBank/DDBJ databases">
        <title>Draft Genome Sequence of Gephyronic Acid Producer, Cystobacter violaceus Strain Cb vi76.</title>
        <authorList>
            <person name="Stevens D.C."/>
            <person name="Young J."/>
            <person name="Carmichael R."/>
            <person name="Tan J."/>
            <person name="Taylor R.E."/>
        </authorList>
    </citation>
    <scope>NUCLEOTIDE SEQUENCE [LARGE SCALE GENOMIC DNA]</scope>
    <source>
        <strain evidence="2 3">Cb vi76</strain>
    </source>
</reference>
<dbReference type="EMBL" id="JPMI01000109">
    <property type="protein sequence ID" value="KFA92045.1"/>
    <property type="molecule type" value="Genomic_DNA"/>
</dbReference>
<feature type="region of interest" description="Disordered" evidence="1">
    <location>
        <begin position="261"/>
        <end position="286"/>
    </location>
</feature>
<accession>A0A084SUB0</accession>
<name>A0A084SUB0_9BACT</name>